<evidence type="ECO:0000313" key="1">
    <source>
        <dbReference type="EMBL" id="TYP69908.1"/>
    </source>
</evidence>
<keyword evidence="2" id="KW-1185">Reference proteome</keyword>
<protein>
    <submittedName>
        <fullName evidence="1">Uncharacterized protein</fullName>
    </submittedName>
</protein>
<dbReference type="Proteomes" id="UP000324376">
    <property type="component" value="Unassembled WGS sequence"/>
</dbReference>
<reference evidence="1 2" key="1">
    <citation type="submission" date="2019-07" db="EMBL/GenBank/DDBJ databases">
        <title>Genomic Encyclopedia of Archaeal and Bacterial Type Strains, Phase II (KMG-II): from individual species to whole genera.</title>
        <authorList>
            <person name="Goeker M."/>
        </authorList>
    </citation>
    <scope>NUCLEOTIDE SEQUENCE [LARGE SCALE GENOMIC DNA]</scope>
    <source>
        <strain evidence="1 2">DSM 17527</strain>
    </source>
</reference>
<comment type="caution">
    <text evidence="1">The sequence shown here is derived from an EMBL/GenBank/DDBJ whole genome shotgun (WGS) entry which is preliminary data.</text>
</comment>
<dbReference type="RefSeq" id="WP_170251917.1">
    <property type="nucleotide sequence ID" value="NZ_VNHU01000016.1"/>
</dbReference>
<dbReference type="AlphaFoldDB" id="A0A5S5BU98"/>
<name>A0A5S5BU98_9FLAO</name>
<evidence type="ECO:0000313" key="2">
    <source>
        <dbReference type="Proteomes" id="UP000324376"/>
    </source>
</evidence>
<sequence>MKPTENDVLEFIRSIPNETRQKDGLMLIEMMTKITELKPVKWGHQ</sequence>
<accession>A0A5S5BU98</accession>
<gene>
    <name evidence="1" type="ORF">BD809_1165</name>
</gene>
<organism evidence="1 2">
    <name type="scientific">Aquimarina intermedia</name>
    <dbReference type="NCBI Taxonomy" id="350814"/>
    <lineage>
        <taxon>Bacteria</taxon>
        <taxon>Pseudomonadati</taxon>
        <taxon>Bacteroidota</taxon>
        <taxon>Flavobacteriia</taxon>
        <taxon>Flavobacteriales</taxon>
        <taxon>Flavobacteriaceae</taxon>
        <taxon>Aquimarina</taxon>
    </lineage>
</organism>
<proteinExistence type="predicted"/>
<dbReference type="EMBL" id="VNHU01000016">
    <property type="protein sequence ID" value="TYP69908.1"/>
    <property type="molecule type" value="Genomic_DNA"/>
</dbReference>